<dbReference type="KEGG" id="msil:METEAL_19010"/>
<dbReference type="Proteomes" id="UP001238179">
    <property type="component" value="Chromosome"/>
</dbReference>
<organism evidence="1 2">
    <name type="scientific">Mesoterricola silvestris</name>
    <dbReference type="NCBI Taxonomy" id="2927979"/>
    <lineage>
        <taxon>Bacteria</taxon>
        <taxon>Pseudomonadati</taxon>
        <taxon>Acidobacteriota</taxon>
        <taxon>Holophagae</taxon>
        <taxon>Holophagales</taxon>
        <taxon>Holophagaceae</taxon>
        <taxon>Mesoterricola</taxon>
    </lineage>
</organism>
<protein>
    <submittedName>
        <fullName evidence="1">Uncharacterized protein</fullName>
    </submittedName>
</protein>
<dbReference type="AlphaFoldDB" id="A0AA48K9W2"/>
<dbReference type="EMBL" id="AP027080">
    <property type="protein sequence ID" value="BDU72727.1"/>
    <property type="molecule type" value="Genomic_DNA"/>
</dbReference>
<name>A0AA48K9W2_9BACT</name>
<accession>A0AA48K9W2</accession>
<gene>
    <name evidence="1" type="ORF">METEAL_19010</name>
</gene>
<evidence type="ECO:0000313" key="1">
    <source>
        <dbReference type="EMBL" id="BDU72727.1"/>
    </source>
</evidence>
<proteinExistence type="predicted"/>
<reference evidence="2" key="1">
    <citation type="journal article" date="2023" name="Int. J. Syst. Evol. Microbiol.">
        <title>Mesoterricola silvestris gen. nov., sp. nov., Mesoterricola sediminis sp. nov., Geothrix oryzae sp. nov., Geothrix edaphica sp. nov., Geothrix rubra sp. nov., and Geothrix limicola sp. nov., six novel members of Acidobacteriota isolated from soils.</title>
        <authorList>
            <person name="Itoh H."/>
            <person name="Sugisawa Y."/>
            <person name="Mise K."/>
            <person name="Xu Z."/>
            <person name="Kuniyasu M."/>
            <person name="Ushijima N."/>
            <person name="Kawano K."/>
            <person name="Kobayashi E."/>
            <person name="Shiratori Y."/>
            <person name="Masuda Y."/>
            <person name="Senoo K."/>
        </authorList>
    </citation>
    <scope>NUCLEOTIDE SEQUENCE [LARGE SCALE GENOMIC DNA]</scope>
    <source>
        <strain evidence="2">W79</strain>
    </source>
</reference>
<dbReference type="RefSeq" id="WP_316415640.1">
    <property type="nucleotide sequence ID" value="NZ_AP027080.1"/>
</dbReference>
<evidence type="ECO:0000313" key="2">
    <source>
        <dbReference type="Proteomes" id="UP001238179"/>
    </source>
</evidence>
<sequence length="630" mass="69727">MNTPNELNGPGTREEALLRLEGARRQARLDLEADPARSAAFGEQVPKLRLAGMPGSNHNPKAAGRIIAAAGDEGRWFLALLGPEEGLAKVITEFLPQFGLDPERRFLAALACAGVEPAKTLERLDQAALGSLDAKLAVVLVALAKHPALDFEEQKKIEILYHSGGDEGAQDLQRRFEQARSRSQAHVRHHLLKLVPEAVRQDPGAYHQVLLSLLRTDPYGTLECMRDPELAPPFRDIPQATRLDLLDTVASFGLGFASNYLDLFAIEDTPESRGRLQAAFAQDLTAGSSIYGAYALEGVQNYPFGLGKIEPVFPRRISNPEALAYLRKDDAVSVMPRTYSAVEVGNAVNLLQEREVLRFLEMLKADIFLSWKSQYSENKRAVVFGDLDLKIRNILFLLAHATFRDNAYFDDLLAFIAATHPSTAGNEAQLHLLANRHFFLEVLGINPGLLFNSPQRGAAALRAPIEEVKNFRILYLLHLAMSIHLHVGDTLFRNVPIAWNILQKQGDGLLDTAMQEVLGFFDTLDTLLVLGKPVVPDLRAWLPVITDALTQALPELPLEPGEPGRMPSLRLLTRDAVARHRELLNAYCLQVLREGAARAGVGVTNAIQNLRLPRTKTDKLFALLEEDRKR</sequence>
<keyword evidence="2" id="KW-1185">Reference proteome</keyword>